<dbReference type="SFLD" id="SFLDG01123">
    <property type="entry name" value="methyltransferase_(Class_B)"/>
    <property type="match status" value="1"/>
</dbReference>
<gene>
    <name evidence="10" type="ORF">SIID45300_02915</name>
</gene>
<accession>A0ABQ0CCG4</accession>
<evidence type="ECO:0000256" key="3">
    <source>
        <dbReference type="ARBA" id="ARBA00022679"/>
    </source>
</evidence>
<keyword evidence="4" id="KW-0949">S-adenosyl-L-methionine</keyword>
<keyword evidence="5" id="KW-0479">Metal-binding</keyword>
<sequence>MKVVIINPVNQGRGPNAFRPPFGLLCISSVLLKRHVEVVWIDADVLRDHDRVMQLIGEHPDADLLATGGMHSCYPYIKQLFKDLVARHNTIPTILGGRIASSIKHILWAYIPGIDMLCEQEGEPVIDALINNLPNWENTPGIQYKKDGQLIVNPPAATISALERIPNLPWHFLSDHYFPKGVGFLLTGRGCPFKCHFCRVEDQPTEKYRTIEMDEIMKDVRYMIEQRKVSKIIIIDELFMQKKSRVMEFCQRIKEFKIEWRCSTRGDSITEADLPLLHAMRDAGCRELNVGLETGSREMLVRMNKKLNLERAERSIQLVRQTGMAINPTFIFAYPGETRKTALESIRWRKKMNLPGGYFYATPYPGSELYNEWIAKHNYSIEMEEKLLTQSLSLKNFRVNMTDMPDWRVKLLNAECLFRLNPLNYNYYHYIRKPLRALRKQLIAAVRHER</sequence>
<dbReference type="PROSITE" id="PS51918">
    <property type="entry name" value="RADICAL_SAM"/>
    <property type="match status" value="1"/>
</dbReference>
<dbReference type="SFLD" id="SFLDS00029">
    <property type="entry name" value="Radical_SAM"/>
    <property type="match status" value="1"/>
</dbReference>
<dbReference type="EMBL" id="BAAFGK010000005">
    <property type="protein sequence ID" value="GAB0058564.1"/>
    <property type="molecule type" value="Genomic_DNA"/>
</dbReference>
<dbReference type="SMART" id="SM00729">
    <property type="entry name" value="Elp3"/>
    <property type="match status" value="1"/>
</dbReference>
<name>A0ABQ0CCG4_9PROT</name>
<keyword evidence="3" id="KW-0808">Transferase</keyword>
<evidence type="ECO:0000256" key="7">
    <source>
        <dbReference type="ARBA" id="ARBA00023014"/>
    </source>
</evidence>
<evidence type="ECO:0000256" key="1">
    <source>
        <dbReference type="ARBA" id="ARBA00001966"/>
    </source>
</evidence>
<evidence type="ECO:0000259" key="8">
    <source>
        <dbReference type="PROSITE" id="PS51332"/>
    </source>
</evidence>
<dbReference type="InterPro" id="IPR006638">
    <property type="entry name" value="Elp3/MiaA/NifB-like_rSAM"/>
</dbReference>
<dbReference type="InterPro" id="IPR034466">
    <property type="entry name" value="Methyltransferase_Class_B"/>
</dbReference>
<protein>
    <recommendedName>
        <fullName evidence="12">Radical SAM protein</fullName>
    </recommendedName>
</protein>
<comment type="caution">
    <text evidence="10">The sequence shown here is derived from an EMBL/GenBank/DDBJ whole genome shotgun (WGS) entry which is preliminary data.</text>
</comment>
<dbReference type="Pfam" id="PF04055">
    <property type="entry name" value="Radical_SAM"/>
    <property type="match status" value="1"/>
</dbReference>
<keyword evidence="11" id="KW-1185">Reference proteome</keyword>
<evidence type="ECO:0000313" key="10">
    <source>
        <dbReference type="EMBL" id="GAB0058564.1"/>
    </source>
</evidence>
<dbReference type="PANTHER" id="PTHR43409:SF7">
    <property type="entry name" value="BLL1977 PROTEIN"/>
    <property type="match status" value="1"/>
</dbReference>
<dbReference type="InterPro" id="IPR023404">
    <property type="entry name" value="rSAM_horseshoe"/>
</dbReference>
<keyword evidence="2" id="KW-0489">Methyltransferase</keyword>
<reference evidence="10 11" key="2">
    <citation type="submission" date="2024-09" db="EMBL/GenBank/DDBJ databases">
        <title>Draft genome sequence of Candidatus Magnetaquicoccaceae bacterium FCR-1.</title>
        <authorList>
            <person name="Shimoshige H."/>
            <person name="Shimamura S."/>
            <person name="Taoka A."/>
            <person name="Kobayashi H."/>
            <person name="Maekawa T."/>
        </authorList>
    </citation>
    <scope>NUCLEOTIDE SEQUENCE [LARGE SCALE GENOMIC DNA]</scope>
    <source>
        <strain evidence="10 11">FCR-1</strain>
    </source>
</reference>
<keyword evidence="7" id="KW-0411">Iron-sulfur</keyword>
<evidence type="ECO:0000256" key="5">
    <source>
        <dbReference type="ARBA" id="ARBA00022723"/>
    </source>
</evidence>
<keyword evidence="6" id="KW-0408">Iron</keyword>
<comment type="cofactor">
    <cofactor evidence="1">
        <name>[4Fe-4S] cluster</name>
        <dbReference type="ChEBI" id="CHEBI:49883"/>
    </cofactor>
</comment>
<dbReference type="CDD" id="cd01335">
    <property type="entry name" value="Radical_SAM"/>
    <property type="match status" value="1"/>
</dbReference>
<dbReference type="SFLD" id="SFLDG01082">
    <property type="entry name" value="B12-binding_domain_containing"/>
    <property type="match status" value="1"/>
</dbReference>
<reference evidence="10 11" key="1">
    <citation type="submission" date="2024-05" db="EMBL/GenBank/DDBJ databases">
        <authorList>
            <consortium name="Candidatus Magnetaquicoccaceae bacterium FCR-1 genome sequencing consortium"/>
            <person name="Shimoshige H."/>
            <person name="Shimamura S."/>
            <person name="Taoka A."/>
            <person name="Kobayashi H."/>
            <person name="Maekawa T."/>
        </authorList>
    </citation>
    <scope>NUCLEOTIDE SEQUENCE [LARGE SCALE GENOMIC DNA]</scope>
    <source>
        <strain evidence="10 11">FCR-1</strain>
    </source>
</reference>
<dbReference type="SUPFAM" id="SSF102114">
    <property type="entry name" value="Radical SAM enzymes"/>
    <property type="match status" value="1"/>
</dbReference>
<evidence type="ECO:0000313" key="11">
    <source>
        <dbReference type="Proteomes" id="UP001628193"/>
    </source>
</evidence>
<dbReference type="Gene3D" id="3.80.30.20">
    <property type="entry name" value="tm_1862 like domain"/>
    <property type="match status" value="1"/>
</dbReference>
<dbReference type="PROSITE" id="PS51332">
    <property type="entry name" value="B12_BINDING"/>
    <property type="match status" value="1"/>
</dbReference>
<feature type="domain" description="B12-binding" evidence="8">
    <location>
        <begin position="2"/>
        <end position="140"/>
    </location>
</feature>
<dbReference type="PANTHER" id="PTHR43409">
    <property type="entry name" value="ANAEROBIC MAGNESIUM-PROTOPORPHYRIN IX MONOMETHYL ESTER CYCLASE-RELATED"/>
    <property type="match status" value="1"/>
</dbReference>
<evidence type="ECO:0000259" key="9">
    <source>
        <dbReference type="PROSITE" id="PS51918"/>
    </source>
</evidence>
<evidence type="ECO:0000256" key="4">
    <source>
        <dbReference type="ARBA" id="ARBA00022691"/>
    </source>
</evidence>
<evidence type="ECO:0000256" key="2">
    <source>
        <dbReference type="ARBA" id="ARBA00022603"/>
    </source>
</evidence>
<evidence type="ECO:0008006" key="12">
    <source>
        <dbReference type="Google" id="ProtNLM"/>
    </source>
</evidence>
<evidence type="ECO:0000256" key="6">
    <source>
        <dbReference type="ARBA" id="ARBA00023004"/>
    </source>
</evidence>
<dbReference type="Proteomes" id="UP001628193">
    <property type="component" value="Unassembled WGS sequence"/>
</dbReference>
<dbReference type="Gene3D" id="3.40.50.280">
    <property type="entry name" value="Cobalamin-binding domain"/>
    <property type="match status" value="1"/>
</dbReference>
<proteinExistence type="predicted"/>
<feature type="domain" description="Radical SAM core" evidence="9">
    <location>
        <begin position="177"/>
        <end position="400"/>
    </location>
</feature>
<organism evidence="10 11">
    <name type="scientific">Candidatus Magnetaquiglobus chichijimensis</name>
    <dbReference type="NCBI Taxonomy" id="3141448"/>
    <lineage>
        <taxon>Bacteria</taxon>
        <taxon>Pseudomonadati</taxon>
        <taxon>Pseudomonadota</taxon>
        <taxon>Magnetococcia</taxon>
        <taxon>Magnetococcales</taxon>
        <taxon>Candidatus Magnetaquicoccaceae</taxon>
        <taxon>Candidatus Magnetaquiglobus</taxon>
    </lineage>
</organism>
<dbReference type="InterPro" id="IPR007197">
    <property type="entry name" value="rSAM"/>
</dbReference>
<dbReference type="InterPro" id="IPR051198">
    <property type="entry name" value="BchE-like"/>
</dbReference>
<dbReference type="InterPro" id="IPR058240">
    <property type="entry name" value="rSAM_sf"/>
</dbReference>
<dbReference type="InterPro" id="IPR006158">
    <property type="entry name" value="Cobalamin-bd"/>
</dbReference>